<keyword evidence="2" id="KW-1133">Transmembrane helix</keyword>
<feature type="compositionally biased region" description="Low complexity" evidence="1">
    <location>
        <begin position="8"/>
        <end position="19"/>
    </location>
</feature>
<feature type="transmembrane region" description="Helical" evidence="2">
    <location>
        <begin position="123"/>
        <end position="150"/>
    </location>
</feature>
<dbReference type="Gene3D" id="2.160.20.80">
    <property type="entry name" value="E3 ubiquitin-protein ligase SopA"/>
    <property type="match status" value="1"/>
</dbReference>
<evidence type="ECO:0000256" key="1">
    <source>
        <dbReference type="SAM" id="MobiDB-lite"/>
    </source>
</evidence>
<sequence length="427" mass="46667">MPLPPESSLPEPEETSGPLKEQASFNRRRSASDRSSISQQPKPLRFWAETSSAIDVNLQNLTPQQLSLLTVITVVLIFLGLFLQSALIGLPAAAIALFLSLRMVWAPLQQIFRTSFPNPYRQWAIATAVGVVALLGIAYFTGLIGLILSLGRRINWEAFGALAEAFGAVGQILVAFLALFVAWRQYIISKELTSQQNRITQQQTIDAYFQGISDLVLDEDGLLEDWPSERAIAEGRTAAILGGLSAEGRAKILRFLSSAKLLTPLKRDRRLGRAIFDGLGGYEEDIEYGVRVIDLGSMLAHSDLAATDLQQTELSDANLIGADLQGCDLSRANLSRCILYGANLKHADFSRTKLYHGTAETATPRDRINAPNYVKGTQTGAIIENVDLTQARNLSPEQRYYCCAWGGSKTRATVPGGCEGIPNKLED</sequence>
<dbReference type="Pfam" id="PF00805">
    <property type="entry name" value="Pentapeptide"/>
    <property type="match status" value="1"/>
</dbReference>
<evidence type="ECO:0000256" key="2">
    <source>
        <dbReference type="SAM" id="Phobius"/>
    </source>
</evidence>
<dbReference type="EMBL" id="PQWO01000016">
    <property type="protein sequence ID" value="PZD71570.1"/>
    <property type="molecule type" value="Genomic_DNA"/>
</dbReference>
<dbReference type="OrthoDB" id="503668at2"/>
<proteinExistence type="predicted"/>
<dbReference type="Proteomes" id="UP000248857">
    <property type="component" value="Unassembled WGS sequence"/>
</dbReference>
<dbReference type="AlphaFoldDB" id="A0A2W1JC20"/>
<keyword evidence="2" id="KW-0812">Transmembrane</keyword>
<dbReference type="RefSeq" id="WP_110987987.1">
    <property type="nucleotide sequence ID" value="NZ_CAWNWM010000016.1"/>
</dbReference>
<dbReference type="SUPFAM" id="SSF141571">
    <property type="entry name" value="Pentapeptide repeat-like"/>
    <property type="match status" value="1"/>
</dbReference>
<dbReference type="PANTHER" id="PTHR14136">
    <property type="entry name" value="BTB_POZ DOMAIN-CONTAINING PROTEIN KCTD9"/>
    <property type="match status" value="1"/>
</dbReference>
<accession>A0A2W1JC20</accession>
<dbReference type="InterPro" id="IPR001646">
    <property type="entry name" value="5peptide_repeat"/>
</dbReference>
<name>A0A2W1JC20_9CYAN</name>
<evidence type="ECO:0000313" key="4">
    <source>
        <dbReference type="Proteomes" id="UP000248857"/>
    </source>
</evidence>
<feature type="transmembrane region" description="Helical" evidence="2">
    <location>
        <begin position="90"/>
        <end position="108"/>
    </location>
</feature>
<reference evidence="3 4" key="1">
    <citation type="journal article" date="2018" name="Sci. Rep.">
        <title>A novel species of the marine cyanobacterium Acaryochloris with a unique pigment content and lifestyle.</title>
        <authorList>
            <person name="Partensky F."/>
            <person name="Six C."/>
            <person name="Ratin M."/>
            <person name="Garczarek L."/>
            <person name="Vaulot D."/>
            <person name="Probert I."/>
            <person name="Calteau A."/>
            <person name="Gourvil P."/>
            <person name="Marie D."/>
            <person name="Grebert T."/>
            <person name="Bouchier C."/>
            <person name="Le Panse S."/>
            <person name="Gachenot M."/>
            <person name="Rodriguez F."/>
            <person name="Garrido J.L."/>
        </authorList>
    </citation>
    <scope>NUCLEOTIDE SEQUENCE [LARGE SCALE GENOMIC DNA]</scope>
    <source>
        <strain evidence="3 4">RCC1774</strain>
    </source>
</reference>
<protein>
    <recommendedName>
        <fullName evidence="5">Low-complexity protein</fullName>
    </recommendedName>
</protein>
<feature type="region of interest" description="Disordered" evidence="1">
    <location>
        <begin position="1"/>
        <end position="41"/>
    </location>
</feature>
<keyword evidence="4" id="KW-1185">Reference proteome</keyword>
<feature type="transmembrane region" description="Helical" evidence="2">
    <location>
        <begin position="66"/>
        <end position="83"/>
    </location>
</feature>
<gene>
    <name evidence="3" type="ORF">C1752_06190</name>
</gene>
<organism evidence="3 4">
    <name type="scientific">Acaryochloris thomasi RCC1774</name>
    <dbReference type="NCBI Taxonomy" id="1764569"/>
    <lineage>
        <taxon>Bacteria</taxon>
        <taxon>Bacillati</taxon>
        <taxon>Cyanobacteriota</taxon>
        <taxon>Cyanophyceae</taxon>
        <taxon>Acaryochloridales</taxon>
        <taxon>Acaryochloridaceae</taxon>
        <taxon>Acaryochloris</taxon>
        <taxon>Acaryochloris thomasi</taxon>
    </lineage>
</organism>
<dbReference type="PANTHER" id="PTHR14136:SF17">
    <property type="entry name" value="BTB_POZ DOMAIN-CONTAINING PROTEIN KCTD9"/>
    <property type="match status" value="1"/>
</dbReference>
<comment type="caution">
    <text evidence="3">The sequence shown here is derived from an EMBL/GenBank/DDBJ whole genome shotgun (WGS) entry which is preliminary data.</text>
</comment>
<evidence type="ECO:0000313" key="3">
    <source>
        <dbReference type="EMBL" id="PZD71570.1"/>
    </source>
</evidence>
<evidence type="ECO:0008006" key="5">
    <source>
        <dbReference type="Google" id="ProtNLM"/>
    </source>
</evidence>
<keyword evidence="2" id="KW-0472">Membrane</keyword>
<feature type="transmembrane region" description="Helical" evidence="2">
    <location>
        <begin position="162"/>
        <end position="183"/>
    </location>
</feature>
<dbReference type="InterPro" id="IPR051082">
    <property type="entry name" value="Pentapeptide-BTB/POZ_domain"/>
</dbReference>